<sequence length="245" mass="26078">MPEEDPGYVSVGLVRDDEVVVAGYSGPDIEGDPREADLPIPVSALEELVQDPRVSVTSDQEVVDAGEEVEDWEGGEAPYTSDPTPVPVSPEALKGFFLTYSGLSGFSGTGEVPRVVRPFGPGAVGIGISVDSDEVRYREVDVVASPAAPTWLAADPCATQGFECETYDGALGPVHLLWRAGGTGEVWLVNLRADEVVAFRFDSRKVPEQQRAVAASIDLASLLTMLDDEVHVGMTSTAGLERVQF</sequence>
<evidence type="ECO:0000256" key="1">
    <source>
        <dbReference type="SAM" id="MobiDB-lite"/>
    </source>
</evidence>
<dbReference type="EMBL" id="FOQG01000002">
    <property type="protein sequence ID" value="SFH75121.1"/>
    <property type="molecule type" value="Genomic_DNA"/>
</dbReference>
<reference evidence="2 3" key="1">
    <citation type="submission" date="2016-10" db="EMBL/GenBank/DDBJ databases">
        <authorList>
            <person name="de Groot N.N."/>
        </authorList>
    </citation>
    <scope>NUCLEOTIDE SEQUENCE [LARGE SCALE GENOMIC DNA]</scope>
    <source>
        <strain evidence="2 3">CGMCC 1.11156</strain>
    </source>
</reference>
<dbReference type="RefSeq" id="WP_091110221.1">
    <property type="nucleotide sequence ID" value="NZ_BKAF01000002.1"/>
</dbReference>
<protein>
    <submittedName>
        <fullName evidence="2">Uncharacterized protein</fullName>
    </submittedName>
</protein>
<organism evidence="2 3">
    <name type="scientific">Nocardioides psychrotolerans</name>
    <dbReference type="NCBI Taxonomy" id="1005945"/>
    <lineage>
        <taxon>Bacteria</taxon>
        <taxon>Bacillati</taxon>
        <taxon>Actinomycetota</taxon>
        <taxon>Actinomycetes</taxon>
        <taxon>Propionibacteriales</taxon>
        <taxon>Nocardioidaceae</taxon>
        <taxon>Nocardioides</taxon>
    </lineage>
</organism>
<keyword evidence="3" id="KW-1185">Reference proteome</keyword>
<name>A0A1I3CLP1_9ACTN</name>
<accession>A0A1I3CLP1</accession>
<evidence type="ECO:0000313" key="3">
    <source>
        <dbReference type="Proteomes" id="UP000198649"/>
    </source>
</evidence>
<evidence type="ECO:0000313" key="2">
    <source>
        <dbReference type="EMBL" id="SFH75121.1"/>
    </source>
</evidence>
<dbReference type="Proteomes" id="UP000198649">
    <property type="component" value="Unassembled WGS sequence"/>
</dbReference>
<feature type="region of interest" description="Disordered" evidence="1">
    <location>
        <begin position="67"/>
        <end position="86"/>
    </location>
</feature>
<gene>
    <name evidence="2" type="ORF">SAMN05216561_102109</name>
</gene>
<proteinExistence type="predicted"/>
<dbReference type="AlphaFoldDB" id="A0A1I3CLP1"/>
<dbReference type="STRING" id="1005945.SAMN05216561_102109"/>
<dbReference type="OrthoDB" id="3761723at2"/>